<dbReference type="EMBL" id="KN832883">
    <property type="protein sequence ID" value="KIM96938.1"/>
    <property type="molecule type" value="Genomic_DNA"/>
</dbReference>
<evidence type="ECO:0000313" key="3">
    <source>
        <dbReference type="EMBL" id="KIM96938.1"/>
    </source>
</evidence>
<sequence length="57" mass="6455">ERCIFWLSGLAGTGKSTISHTVARIYSEQKRLGASFFFLKSDGDMNYARKFFISLAM</sequence>
<reference evidence="3 4" key="1">
    <citation type="submission" date="2014-04" db="EMBL/GenBank/DDBJ databases">
        <authorList>
            <consortium name="DOE Joint Genome Institute"/>
            <person name="Kuo A."/>
            <person name="Martino E."/>
            <person name="Perotto S."/>
            <person name="Kohler A."/>
            <person name="Nagy L.G."/>
            <person name="Floudas D."/>
            <person name="Copeland A."/>
            <person name="Barry K.W."/>
            <person name="Cichocki N."/>
            <person name="Veneault-Fourrey C."/>
            <person name="LaButti K."/>
            <person name="Lindquist E.A."/>
            <person name="Lipzen A."/>
            <person name="Lundell T."/>
            <person name="Morin E."/>
            <person name="Murat C."/>
            <person name="Sun H."/>
            <person name="Tunlid A."/>
            <person name="Henrissat B."/>
            <person name="Grigoriev I.V."/>
            <person name="Hibbett D.S."/>
            <person name="Martin F."/>
            <person name="Nordberg H.P."/>
            <person name="Cantor M.N."/>
            <person name="Hua S.X."/>
        </authorList>
    </citation>
    <scope>NUCLEOTIDE SEQUENCE [LARGE SCALE GENOMIC DNA]</scope>
    <source>
        <strain evidence="3 4">Zn</strain>
    </source>
</reference>
<dbReference type="InterPro" id="IPR056884">
    <property type="entry name" value="NPHP3-like_N"/>
</dbReference>
<name>A0A0C3CDB5_OIDMZ</name>
<feature type="domain" description="Nephrocystin 3-like N-terminal" evidence="2">
    <location>
        <begin position="3"/>
        <end position="56"/>
    </location>
</feature>
<organism evidence="3 4">
    <name type="scientific">Oidiodendron maius (strain Zn)</name>
    <dbReference type="NCBI Taxonomy" id="913774"/>
    <lineage>
        <taxon>Eukaryota</taxon>
        <taxon>Fungi</taxon>
        <taxon>Dikarya</taxon>
        <taxon>Ascomycota</taxon>
        <taxon>Pezizomycotina</taxon>
        <taxon>Leotiomycetes</taxon>
        <taxon>Leotiomycetes incertae sedis</taxon>
        <taxon>Myxotrichaceae</taxon>
        <taxon>Oidiodendron</taxon>
    </lineage>
</organism>
<dbReference type="OrthoDB" id="674604at2759"/>
<dbReference type="Gene3D" id="3.40.50.300">
    <property type="entry name" value="P-loop containing nucleotide triphosphate hydrolases"/>
    <property type="match status" value="1"/>
</dbReference>
<gene>
    <name evidence="3" type="ORF">OIDMADRAFT_131617</name>
</gene>
<proteinExistence type="predicted"/>
<dbReference type="STRING" id="913774.A0A0C3CDB5"/>
<dbReference type="HOGENOM" id="CLU_3002095_0_0_1"/>
<keyword evidence="1" id="KW-0677">Repeat</keyword>
<accession>A0A0C3CDB5</accession>
<dbReference type="SUPFAM" id="SSF52540">
    <property type="entry name" value="P-loop containing nucleoside triphosphate hydrolases"/>
    <property type="match status" value="1"/>
</dbReference>
<evidence type="ECO:0000256" key="1">
    <source>
        <dbReference type="ARBA" id="ARBA00022737"/>
    </source>
</evidence>
<dbReference type="Pfam" id="PF24883">
    <property type="entry name" value="NPHP3_N"/>
    <property type="match status" value="1"/>
</dbReference>
<keyword evidence="4" id="KW-1185">Reference proteome</keyword>
<feature type="non-terminal residue" evidence="3">
    <location>
        <position position="1"/>
    </location>
</feature>
<dbReference type="AlphaFoldDB" id="A0A0C3CDB5"/>
<evidence type="ECO:0000313" key="4">
    <source>
        <dbReference type="Proteomes" id="UP000054321"/>
    </source>
</evidence>
<dbReference type="InterPro" id="IPR027417">
    <property type="entry name" value="P-loop_NTPase"/>
</dbReference>
<reference evidence="4" key="2">
    <citation type="submission" date="2015-01" db="EMBL/GenBank/DDBJ databases">
        <title>Evolutionary Origins and Diversification of the Mycorrhizal Mutualists.</title>
        <authorList>
            <consortium name="DOE Joint Genome Institute"/>
            <consortium name="Mycorrhizal Genomics Consortium"/>
            <person name="Kohler A."/>
            <person name="Kuo A."/>
            <person name="Nagy L.G."/>
            <person name="Floudas D."/>
            <person name="Copeland A."/>
            <person name="Barry K.W."/>
            <person name="Cichocki N."/>
            <person name="Veneault-Fourrey C."/>
            <person name="LaButti K."/>
            <person name="Lindquist E.A."/>
            <person name="Lipzen A."/>
            <person name="Lundell T."/>
            <person name="Morin E."/>
            <person name="Murat C."/>
            <person name="Riley R."/>
            <person name="Ohm R."/>
            <person name="Sun H."/>
            <person name="Tunlid A."/>
            <person name="Henrissat B."/>
            <person name="Grigoriev I.V."/>
            <person name="Hibbett D.S."/>
            <person name="Martin F."/>
        </authorList>
    </citation>
    <scope>NUCLEOTIDE SEQUENCE [LARGE SCALE GENOMIC DNA]</scope>
    <source>
        <strain evidence="4">Zn</strain>
    </source>
</reference>
<evidence type="ECO:0000259" key="2">
    <source>
        <dbReference type="Pfam" id="PF24883"/>
    </source>
</evidence>
<protein>
    <recommendedName>
        <fullName evidence="2">Nephrocystin 3-like N-terminal domain-containing protein</fullName>
    </recommendedName>
</protein>
<dbReference type="InParanoid" id="A0A0C3CDB5"/>
<dbReference type="Proteomes" id="UP000054321">
    <property type="component" value="Unassembled WGS sequence"/>
</dbReference>